<feature type="coiled-coil region" evidence="1">
    <location>
        <begin position="148"/>
        <end position="175"/>
    </location>
</feature>
<gene>
    <name evidence="3" type="ORF">PR002_g21114</name>
</gene>
<protein>
    <submittedName>
        <fullName evidence="3">Uncharacterized protein</fullName>
    </submittedName>
</protein>
<keyword evidence="2" id="KW-0812">Transmembrane</keyword>
<evidence type="ECO:0000256" key="2">
    <source>
        <dbReference type="SAM" id="Phobius"/>
    </source>
</evidence>
<evidence type="ECO:0000256" key="1">
    <source>
        <dbReference type="SAM" id="Coils"/>
    </source>
</evidence>
<organism evidence="3 4">
    <name type="scientific">Phytophthora rubi</name>
    <dbReference type="NCBI Taxonomy" id="129364"/>
    <lineage>
        <taxon>Eukaryota</taxon>
        <taxon>Sar</taxon>
        <taxon>Stramenopiles</taxon>
        <taxon>Oomycota</taxon>
        <taxon>Peronosporomycetes</taxon>
        <taxon>Peronosporales</taxon>
        <taxon>Peronosporaceae</taxon>
        <taxon>Phytophthora</taxon>
    </lineage>
</organism>
<keyword evidence="2" id="KW-0472">Membrane</keyword>
<feature type="transmembrane region" description="Helical" evidence="2">
    <location>
        <begin position="6"/>
        <end position="27"/>
    </location>
</feature>
<reference evidence="3 4" key="1">
    <citation type="submission" date="2018-09" db="EMBL/GenBank/DDBJ databases">
        <title>Genomic investigation of the strawberry pathogen Phytophthora fragariae indicates pathogenicity is determined by transcriptional variation in three key races.</title>
        <authorList>
            <person name="Adams T.M."/>
            <person name="Armitage A.D."/>
            <person name="Sobczyk M.K."/>
            <person name="Bates H.J."/>
            <person name="Dunwell J.M."/>
            <person name="Nellist C.F."/>
            <person name="Harrison R.J."/>
        </authorList>
    </citation>
    <scope>NUCLEOTIDE SEQUENCE [LARGE SCALE GENOMIC DNA]</scope>
    <source>
        <strain evidence="3 4">SCRP324</strain>
    </source>
</reference>
<dbReference type="OrthoDB" id="135755at2759"/>
<evidence type="ECO:0000313" key="3">
    <source>
        <dbReference type="EMBL" id="KAE8990576.1"/>
    </source>
</evidence>
<dbReference type="AlphaFoldDB" id="A0A6A3J5M0"/>
<dbReference type="EMBL" id="QXFU01002091">
    <property type="protein sequence ID" value="KAE8990576.1"/>
    <property type="molecule type" value="Genomic_DNA"/>
</dbReference>
<keyword evidence="2" id="KW-1133">Transmembrane helix</keyword>
<accession>A0A6A3J5M0</accession>
<dbReference type="Proteomes" id="UP000435112">
    <property type="component" value="Unassembled WGS sequence"/>
</dbReference>
<proteinExistence type="predicted"/>
<name>A0A6A3J5M0_9STRA</name>
<evidence type="ECO:0000313" key="4">
    <source>
        <dbReference type="Proteomes" id="UP000435112"/>
    </source>
</evidence>
<keyword evidence="1" id="KW-0175">Coiled coil</keyword>
<comment type="caution">
    <text evidence="3">The sequence shown here is derived from an EMBL/GenBank/DDBJ whole genome shotgun (WGS) entry which is preliminary data.</text>
</comment>
<sequence length="178" mass="19574">MALYDLLEFSLCGTVGVVAVVVALNALNYLLKWISLGLEATVSIGCLRLLTHGWRLSDGDGRLQKMAPHHLLGNAWESVLRNADVRDRSEEASLLKLQEPDVEDLDDFQPAEDELLYEEQAAPTSVACSESDVPLHFSEADVELANTLSHLAAQASALTEMAKQARDKLKEEQSNENE</sequence>